<feature type="region of interest" description="Disordered" evidence="1">
    <location>
        <begin position="98"/>
        <end position="121"/>
    </location>
</feature>
<organism evidence="2 3">
    <name type="scientific">Cladophialophora yegresii CBS 114405</name>
    <dbReference type="NCBI Taxonomy" id="1182544"/>
    <lineage>
        <taxon>Eukaryota</taxon>
        <taxon>Fungi</taxon>
        <taxon>Dikarya</taxon>
        <taxon>Ascomycota</taxon>
        <taxon>Pezizomycotina</taxon>
        <taxon>Eurotiomycetes</taxon>
        <taxon>Chaetothyriomycetidae</taxon>
        <taxon>Chaetothyriales</taxon>
        <taxon>Herpotrichiellaceae</taxon>
        <taxon>Cladophialophora</taxon>
    </lineage>
</organism>
<proteinExistence type="predicted"/>
<evidence type="ECO:0000313" key="2">
    <source>
        <dbReference type="EMBL" id="EXJ60677.1"/>
    </source>
</evidence>
<dbReference type="GeneID" id="19179415"/>
<dbReference type="OrthoDB" id="407832at2759"/>
<accession>W9VXV9</accession>
<feature type="compositionally biased region" description="Basic and acidic residues" evidence="1">
    <location>
        <begin position="98"/>
        <end position="110"/>
    </location>
</feature>
<dbReference type="VEuPathDB" id="FungiDB:A1O7_04830"/>
<reference evidence="2 3" key="1">
    <citation type="submission" date="2013-03" db="EMBL/GenBank/DDBJ databases">
        <title>The Genome Sequence of Cladophialophora yegresii CBS 114405.</title>
        <authorList>
            <consortium name="The Broad Institute Genomics Platform"/>
            <person name="Cuomo C."/>
            <person name="de Hoog S."/>
            <person name="Gorbushina A."/>
            <person name="Walker B."/>
            <person name="Young S.K."/>
            <person name="Zeng Q."/>
            <person name="Gargeya S."/>
            <person name="Fitzgerald M."/>
            <person name="Haas B."/>
            <person name="Abouelleil A."/>
            <person name="Allen A.W."/>
            <person name="Alvarado L."/>
            <person name="Arachchi H.M."/>
            <person name="Berlin A.M."/>
            <person name="Chapman S.B."/>
            <person name="Gainer-Dewar J."/>
            <person name="Goldberg J."/>
            <person name="Griggs A."/>
            <person name="Gujja S."/>
            <person name="Hansen M."/>
            <person name="Howarth C."/>
            <person name="Imamovic A."/>
            <person name="Ireland A."/>
            <person name="Larimer J."/>
            <person name="McCowan C."/>
            <person name="Murphy C."/>
            <person name="Pearson M."/>
            <person name="Poon T.W."/>
            <person name="Priest M."/>
            <person name="Roberts A."/>
            <person name="Saif S."/>
            <person name="Shea T."/>
            <person name="Sisk P."/>
            <person name="Sykes S."/>
            <person name="Wortman J."/>
            <person name="Nusbaum C."/>
            <person name="Birren B."/>
        </authorList>
    </citation>
    <scope>NUCLEOTIDE SEQUENCE [LARGE SCALE GENOMIC DNA]</scope>
    <source>
        <strain evidence="2 3">CBS 114405</strain>
    </source>
</reference>
<dbReference type="AlphaFoldDB" id="W9VXV9"/>
<dbReference type="Proteomes" id="UP000019473">
    <property type="component" value="Unassembled WGS sequence"/>
</dbReference>
<protein>
    <submittedName>
        <fullName evidence="2">Uncharacterized protein</fullName>
    </submittedName>
</protein>
<dbReference type="EMBL" id="AMGW01000003">
    <property type="protein sequence ID" value="EXJ60677.1"/>
    <property type="molecule type" value="Genomic_DNA"/>
</dbReference>
<dbReference type="RefSeq" id="XP_007757030.1">
    <property type="nucleotide sequence ID" value="XM_007758840.1"/>
</dbReference>
<keyword evidence="3" id="KW-1185">Reference proteome</keyword>
<evidence type="ECO:0000313" key="3">
    <source>
        <dbReference type="Proteomes" id="UP000019473"/>
    </source>
</evidence>
<evidence type="ECO:0000256" key="1">
    <source>
        <dbReference type="SAM" id="MobiDB-lite"/>
    </source>
</evidence>
<feature type="region of interest" description="Disordered" evidence="1">
    <location>
        <begin position="1"/>
        <end position="35"/>
    </location>
</feature>
<comment type="caution">
    <text evidence="2">The sequence shown here is derived from an EMBL/GenBank/DDBJ whole genome shotgun (WGS) entry which is preliminary data.</text>
</comment>
<name>W9VXV9_9EURO</name>
<sequence>MSPNGISKVVEPKDGRLSLPHEYMPGLPAKHLNTPVEVTPSPKEKAAGRFNDANIKLFLSGVHRDGVVVLKNVIDPDHLDVINDFMVEDTKKELSKEKSLQELRSREHPARPSADSLEILL</sequence>
<dbReference type="HOGENOM" id="CLU_2037829_0_0_1"/>
<gene>
    <name evidence="2" type="ORF">A1O7_04830</name>
</gene>